<gene>
    <name evidence="1" type="ORF">SVIM_LOCUS149430</name>
</gene>
<name>A0A6N2KWU8_SALVM</name>
<accession>A0A6N2KWU8</accession>
<dbReference type="EMBL" id="CAADRP010000890">
    <property type="protein sequence ID" value="VFU33082.1"/>
    <property type="molecule type" value="Genomic_DNA"/>
</dbReference>
<organism evidence="1">
    <name type="scientific">Salix viminalis</name>
    <name type="common">Common osier</name>
    <name type="synonym">Basket willow</name>
    <dbReference type="NCBI Taxonomy" id="40686"/>
    <lineage>
        <taxon>Eukaryota</taxon>
        <taxon>Viridiplantae</taxon>
        <taxon>Streptophyta</taxon>
        <taxon>Embryophyta</taxon>
        <taxon>Tracheophyta</taxon>
        <taxon>Spermatophyta</taxon>
        <taxon>Magnoliopsida</taxon>
        <taxon>eudicotyledons</taxon>
        <taxon>Gunneridae</taxon>
        <taxon>Pentapetalae</taxon>
        <taxon>rosids</taxon>
        <taxon>fabids</taxon>
        <taxon>Malpighiales</taxon>
        <taxon>Salicaceae</taxon>
        <taxon>Saliceae</taxon>
        <taxon>Salix</taxon>
    </lineage>
</organism>
<proteinExistence type="predicted"/>
<protein>
    <submittedName>
        <fullName evidence="1">Uncharacterized protein</fullName>
    </submittedName>
</protein>
<sequence length="76" mass="8760">MKGRTTCLCKFVFVFPQIPYLLGFWLTVSGVEQHIQIDKSSPKSKDDAKCMQQEYSIKSFTAKDEVKCMQLTMFQA</sequence>
<dbReference type="AlphaFoldDB" id="A0A6N2KWU8"/>
<reference evidence="1" key="1">
    <citation type="submission" date="2019-03" db="EMBL/GenBank/DDBJ databases">
        <authorList>
            <person name="Mank J."/>
            <person name="Almeida P."/>
        </authorList>
    </citation>
    <scope>NUCLEOTIDE SEQUENCE</scope>
    <source>
        <strain evidence="1">78183</strain>
    </source>
</reference>
<evidence type="ECO:0000313" key="1">
    <source>
        <dbReference type="EMBL" id="VFU33082.1"/>
    </source>
</evidence>